<gene>
    <name evidence="2" type="ORF">AUJ35_02830</name>
</gene>
<feature type="transmembrane region" description="Helical" evidence="1">
    <location>
        <begin position="7"/>
        <end position="29"/>
    </location>
</feature>
<name>A0A1J4T6F6_9BACT</name>
<dbReference type="EMBL" id="MNUV01000051">
    <property type="protein sequence ID" value="OIO07080.1"/>
    <property type="molecule type" value="Genomic_DNA"/>
</dbReference>
<dbReference type="AlphaFoldDB" id="A0A1J4T6F6"/>
<evidence type="ECO:0000256" key="1">
    <source>
        <dbReference type="SAM" id="Phobius"/>
    </source>
</evidence>
<reference evidence="2 3" key="1">
    <citation type="journal article" date="2016" name="Environ. Microbiol.">
        <title>Genomic resolution of a cold subsurface aquifer community provides metabolic insights for novel microbes adapted to high CO concentrations.</title>
        <authorList>
            <person name="Probst A.J."/>
            <person name="Castelle C.J."/>
            <person name="Singh A."/>
            <person name="Brown C.T."/>
            <person name="Anantharaman K."/>
            <person name="Sharon I."/>
            <person name="Hug L.A."/>
            <person name="Burstein D."/>
            <person name="Emerson J.B."/>
            <person name="Thomas B.C."/>
            <person name="Banfield J.F."/>
        </authorList>
    </citation>
    <scope>NUCLEOTIDE SEQUENCE [LARGE SCALE GENOMIC DNA]</scope>
    <source>
        <strain evidence="2">CG1_02_41_21</strain>
    </source>
</reference>
<proteinExistence type="predicted"/>
<protein>
    <recommendedName>
        <fullName evidence="4">Tim44-like domain-containing protein</fullName>
    </recommendedName>
</protein>
<sequence length="203" mass="22743">MDDRKRLGIFIIGSALIIMIVIAVFMYIFNQKQKAANQAVIPAQTEVDANKLREEALSNKPETQYAFDAAAEANRTLNSEDLRKMALSFAERFGSYSNQADYGNIEDLKIFMTPKMQDWADDYVANLRQQGKDNAAYYGITSVAISGEVNQFDDKAGAAEILVTTQRREMAGTSEAKVFSQNILIVFEKIKGEWKASSATWQK</sequence>
<dbReference type="Proteomes" id="UP000182860">
    <property type="component" value="Unassembled WGS sequence"/>
</dbReference>
<keyword evidence="1" id="KW-0472">Membrane</keyword>
<organism evidence="2 3">
    <name type="scientific">Candidatus Falkowbacteria bacterium CG1_02_41_21</name>
    <dbReference type="NCBI Taxonomy" id="1805147"/>
    <lineage>
        <taxon>Bacteria</taxon>
        <taxon>Candidatus Falkowiibacteriota</taxon>
    </lineage>
</organism>
<accession>A0A1J4T6F6</accession>
<evidence type="ECO:0008006" key="4">
    <source>
        <dbReference type="Google" id="ProtNLM"/>
    </source>
</evidence>
<keyword evidence="1" id="KW-1133">Transmembrane helix</keyword>
<evidence type="ECO:0000313" key="2">
    <source>
        <dbReference type="EMBL" id="OIO07080.1"/>
    </source>
</evidence>
<comment type="caution">
    <text evidence="2">The sequence shown here is derived from an EMBL/GenBank/DDBJ whole genome shotgun (WGS) entry which is preliminary data.</text>
</comment>
<keyword evidence="1" id="KW-0812">Transmembrane</keyword>
<evidence type="ECO:0000313" key="3">
    <source>
        <dbReference type="Proteomes" id="UP000182860"/>
    </source>
</evidence>